<comment type="caution">
    <text evidence="2">The sequence shown here is derived from an EMBL/GenBank/DDBJ whole genome shotgun (WGS) entry which is preliminary data.</text>
</comment>
<name>A0AAN5C7U6_9BILA</name>
<accession>A0AAN5C7U6</accession>
<evidence type="ECO:0000256" key="1">
    <source>
        <dbReference type="SAM" id="MobiDB-lite"/>
    </source>
</evidence>
<protein>
    <submittedName>
        <fullName evidence="2">Uncharacterized protein</fullName>
    </submittedName>
</protein>
<gene>
    <name evidence="2" type="ORF">PMAYCL1PPCAC_04205</name>
</gene>
<keyword evidence="3" id="KW-1185">Reference proteome</keyword>
<dbReference type="EMBL" id="BTRK01000001">
    <property type="protein sequence ID" value="GMR34010.1"/>
    <property type="molecule type" value="Genomic_DNA"/>
</dbReference>
<evidence type="ECO:0000313" key="3">
    <source>
        <dbReference type="Proteomes" id="UP001328107"/>
    </source>
</evidence>
<proteinExistence type="predicted"/>
<dbReference type="AlphaFoldDB" id="A0AAN5C7U6"/>
<feature type="non-terminal residue" evidence="2">
    <location>
        <position position="225"/>
    </location>
</feature>
<reference evidence="3" key="1">
    <citation type="submission" date="2022-10" db="EMBL/GenBank/DDBJ databases">
        <title>Genome assembly of Pristionchus species.</title>
        <authorList>
            <person name="Yoshida K."/>
            <person name="Sommer R.J."/>
        </authorList>
    </citation>
    <scope>NUCLEOTIDE SEQUENCE [LARGE SCALE GENOMIC DNA]</scope>
    <source>
        <strain evidence="3">RS5460</strain>
    </source>
</reference>
<feature type="region of interest" description="Disordered" evidence="1">
    <location>
        <begin position="1"/>
        <end position="22"/>
    </location>
</feature>
<feature type="compositionally biased region" description="Polar residues" evidence="1">
    <location>
        <begin position="7"/>
        <end position="20"/>
    </location>
</feature>
<dbReference type="Proteomes" id="UP001328107">
    <property type="component" value="Unassembled WGS sequence"/>
</dbReference>
<sequence length="225" mass="25088">MSDIDVISQQDESISGTASNAEVSVVGEDAEGAAEEKIVVHAIIQLRVTDATLRYVHRGEFTTANTLKHLVNLANDHLQTQSARPSVDVKADEEDEAHKVTYDDLDKTCLSEFVDVSTPELTVHVDYTEHPEVLWPLLHALSKRAVDGSEDIGGTSAEEVLRVAIAHFECIRPHVPGFGEHFEKDFRRLEPALTSDHLNILGPNLIRILEHPQLHCQRRELAKRI</sequence>
<organism evidence="2 3">
    <name type="scientific">Pristionchus mayeri</name>
    <dbReference type="NCBI Taxonomy" id="1317129"/>
    <lineage>
        <taxon>Eukaryota</taxon>
        <taxon>Metazoa</taxon>
        <taxon>Ecdysozoa</taxon>
        <taxon>Nematoda</taxon>
        <taxon>Chromadorea</taxon>
        <taxon>Rhabditida</taxon>
        <taxon>Rhabditina</taxon>
        <taxon>Diplogasteromorpha</taxon>
        <taxon>Diplogasteroidea</taxon>
        <taxon>Neodiplogasteridae</taxon>
        <taxon>Pristionchus</taxon>
    </lineage>
</organism>
<evidence type="ECO:0000313" key="2">
    <source>
        <dbReference type="EMBL" id="GMR34010.1"/>
    </source>
</evidence>